<evidence type="ECO:0000313" key="1">
    <source>
        <dbReference type="EMBL" id="KOC62434.1"/>
    </source>
</evidence>
<reference evidence="1 2" key="1">
    <citation type="submission" date="2015-07" db="EMBL/GenBank/DDBJ databases">
        <title>The genome of Habropoda laboriosa.</title>
        <authorList>
            <person name="Pan H."/>
            <person name="Kapheim K."/>
        </authorList>
    </citation>
    <scope>NUCLEOTIDE SEQUENCE [LARGE SCALE GENOMIC DNA]</scope>
    <source>
        <strain evidence="1">0110345459</strain>
    </source>
</reference>
<name>A0A0L7QV49_9HYME</name>
<dbReference type="Proteomes" id="UP000053825">
    <property type="component" value="Unassembled WGS sequence"/>
</dbReference>
<dbReference type="AlphaFoldDB" id="A0A0L7QV49"/>
<accession>A0A0L7QV49</accession>
<gene>
    <name evidence="1" type="ORF">WH47_03847</name>
</gene>
<sequence length="78" mass="9015">MNHRRDGSSIENDKMESVEKMCTKNTVKKKKKHEEPEEGCCLLCRNRDQDQLNVLKLIDANNLFYGGFLDTSVLTVVR</sequence>
<proteinExistence type="predicted"/>
<protein>
    <submittedName>
        <fullName evidence="1">Uncharacterized protein</fullName>
    </submittedName>
</protein>
<keyword evidence="2" id="KW-1185">Reference proteome</keyword>
<dbReference type="EMBL" id="KQ414731">
    <property type="protein sequence ID" value="KOC62434.1"/>
    <property type="molecule type" value="Genomic_DNA"/>
</dbReference>
<evidence type="ECO:0000313" key="2">
    <source>
        <dbReference type="Proteomes" id="UP000053825"/>
    </source>
</evidence>
<organism evidence="1 2">
    <name type="scientific">Habropoda laboriosa</name>
    <dbReference type="NCBI Taxonomy" id="597456"/>
    <lineage>
        <taxon>Eukaryota</taxon>
        <taxon>Metazoa</taxon>
        <taxon>Ecdysozoa</taxon>
        <taxon>Arthropoda</taxon>
        <taxon>Hexapoda</taxon>
        <taxon>Insecta</taxon>
        <taxon>Pterygota</taxon>
        <taxon>Neoptera</taxon>
        <taxon>Endopterygota</taxon>
        <taxon>Hymenoptera</taxon>
        <taxon>Apocrita</taxon>
        <taxon>Aculeata</taxon>
        <taxon>Apoidea</taxon>
        <taxon>Anthophila</taxon>
        <taxon>Apidae</taxon>
        <taxon>Habropoda</taxon>
    </lineage>
</organism>